<reference evidence="2 3" key="1">
    <citation type="submission" date="2020-01" db="EMBL/GenBank/DDBJ databases">
        <title>Draft Genome Sequence of Vibrio sp. strain OCN044, Isolated from a Healthy Coral at Palmyra Atoll.</title>
        <authorList>
            <person name="Videau P."/>
            <person name="Loughran R."/>
            <person name="Esquivel A."/>
            <person name="Deadmond M."/>
            <person name="Paddock B.E."/>
            <person name="Saw J.H."/>
            <person name="Ushijima B."/>
        </authorList>
    </citation>
    <scope>NUCLEOTIDE SEQUENCE [LARGE SCALE GENOMIC DNA]</scope>
    <source>
        <strain evidence="2 3">OCN044</strain>
    </source>
</reference>
<dbReference type="PROSITE" id="PS51186">
    <property type="entry name" value="GNAT"/>
    <property type="match status" value="1"/>
</dbReference>
<feature type="domain" description="N-acetyltransferase" evidence="1">
    <location>
        <begin position="30"/>
        <end position="172"/>
    </location>
</feature>
<gene>
    <name evidence="2" type="ORF">GTG28_08750</name>
</gene>
<dbReference type="SUPFAM" id="SSF55729">
    <property type="entry name" value="Acyl-CoA N-acyltransferases (Nat)"/>
    <property type="match status" value="1"/>
</dbReference>
<evidence type="ECO:0000313" key="3">
    <source>
        <dbReference type="Proteomes" id="UP000478571"/>
    </source>
</evidence>
<dbReference type="EMBL" id="WWEU01000002">
    <property type="protein sequence ID" value="MYM59312.1"/>
    <property type="molecule type" value="Genomic_DNA"/>
</dbReference>
<protein>
    <submittedName>
        <fullName evidence="2">GNAT family N-acetyltransferase</fullName>
    </submittedName>
</protein>
<comment type="caution">
    <text evidence="2">The sequence shown here is derived from an EMBL/GenBank/DDBJ whole genome shotgun (WGS) entry which is preliminary data.</text>
</comment>
<evidence type="ECO:0000313" key="2">
    <source>
        <dbReference type="EMBL" id="MYM59312.1"/>
    </source>
</evidence>
<dbReference type="InterPro" id="IPR051531">
    <property type="entry name" value="N-acetyltransferase"/>
</dbReference>
<dbReference type="InterPro" id="IPR000182">
    <property type="entry name" value="GNAT_dom"/>
</dbReference>
<keyword evidence="2" id="KW-0808">Transferase</keyword>
<dbReference type="Gene3D" id="3.40.630.30">
    <property type="match status" value="1"/>
</dbReference>
<organism evidence="2 3">
    <name type="scientific">Vibrio tetraodonis subsp. pristinus</name>
    <dbReference type="NCBI Taxonomy" id="2695891"/>
    <lineage>
        <taxon>Bacteria</taxon>
        <taxon>Pseudomonadati</taxon>
        <taxon>Pseudomonadota</taxon>
        <taxon>Gammaproteobacteria</taxon>
        <taxon>Vibrionales</taxon>
        <taxon>Vibrionaceae</taxon>
        <taxon>Vibrio</taxon>
    </lineage>
</organism>
<dbReference type="AlphaFoldDB" id="A0A6L8M1B8"/>
<dbReference type="RefSeq" id="WP_160928922.1">
    <property type="nucleotide sequence ID" value="NZ_WWEU01000002.1"/>
</dbReference>
<accession>A0A6L8M1B8</accession>
<proteinExistence type="predicted"/>
<dbReference type="PANTHER" id="PTHR43792">
    <property type="entry name" value="GNAT FAMILY, PUTATIVE (AFU_ORTHOLOGUE AFUA_3G00765)-RELATED-RELATED"/>
    <property type="match status" value="1"/>
</dbReference>
<dbReference type="Pfam" id="PF13302">
    <property type="entry name" value="Acetyltransf_3"/>
    <property type="match status" value="1"/>
</dbReference>
<keyword evidence="3" id="KW-1185">Reference proteome</keyword>
<sequence>MQPSIETPRLLLRPFRLSDSQRVALLAGQKIISDMTANIPHPYTEEMAIEWIGTHSEKFDHKSAVIFAITIRGSDSIVGAVSFPFLKDGVAILGYWLGTDYWGKGIALEASQALIGYAKRELKVSKVEVQHLADNHQSCSVIRKLGIQYKENRFVQVRGKLQEVCVYRSSIV</sequence>
<name>A0A6L8M1B8_9VIBR</name>
<dbReference type="InterPro" id="IPR016181">
    <property type="entry name" value="Acyl_CoA_acyltransferase"/>
</dbReference>
<dbReference type="Proteomes" id="UP000478571">
    <property type="component" value="Unassembled WGS sequence"/>
</dbReference>
<dbReference type="GO" id="GO:0016747">
    <property type="term" value="F:acyltransferase activity, transferring groups other than amino-acyl groups"/>
    <property type="evidence" value="ECO:0007669"/>
    <property type="project" value="InterPro"/>
</dbReference>
<evidence type="ECO:0000259" key="1">
    <source>
        <dbReference type="PROSITE" id="PS51186"/>
    </source>
</evidence>